<keyword evidence="2" id="KW-1185">Reference proteome</keyword>
<name>A0A1J1IEP4_9DIPT</name>
<dbReference type="EMBL" id="CVRI01000047">
    <property type="protein sequence ID" value="CRK97470.1"/>
    <property type="molecule type" value="Genomic_DNA"/>
</dbReference>
<evidence type="ECO:0000313" key="1">
    <source>
        <dbReference type="EMBL" id="CRK97470.1"/>
    </source>
</evidence>
<dbReference type="Proteomes" id="UP000183832">
    <property type="component" value="Unassembled WGS sequence"/>
</dbReference>
<proteinExistence type="predicted"/>
<protein>
    <submittedName>
        <fullName evidence="1">CLUMA_CG010859, isoform A</fullName>
    </submittedName>
</protein>
<sequence>MPYSESVKFKKLVKSYFTARKSSVAKIHPFIKFITLLRHQLIEVPLHKSSIKKDYRESGCEN</sequence>
<reference evidence="1 2" key="1">
    <citation type="submission" date="2015-04" db="EMBL/GenBank/DDBJ databases">
        <authorList>
            <person name="Syromyatnikov M.Y."/>
            <person name="Popov V.N."/>
        </authorList>
    </citation>
    <scope>NUCLEOTIDE SEQUENCE [LARGE SCALE GENOMIC DNA]</scope>
</reference>
<accession>A0A1J1IEP4</accession>
<gene>
    <name evidence="1" type="ORF">CLUMA_CG010859</name>
</gene>
<organism evidence="1 2">
    <name type="scientific">Clunio marinus</name>
    <dbReference type="NCBI Taxonomy" id="568069"/>
    <lineage>
        <taxon>Eukaryota</taxon>
        <taxon>Metazoa</taxon>
        <taxon>Ecdysozoa</taxon>
        <taxon>Arthropoda</taxon>
        <taxon>Hexapoda</taxon>
        <taxon>Insecta</taxon>
        <taxon>Pterygota</taxon>
        <taxon>Neoptera</taxon>
        <taxon>Endopterygota</taxon>
        <taxon>Diptera</taxon>
        <taxon>Nematocera</taxon>
        <taxon>Chironomoidea</taxon>
        <taxon>Chironomidae</taxon>
        <taxon>Clunio</taxon>
    </lineage>
</organism>
<evidence type="ECO:0000313" key="2">
    <source>
        <dbReference type="Proteomes" id="UP000183832"/>
    </source>
</evidence>
<dbReference type="AlphaFoldDB" id="A0A1J1IEP4"/>